<feature type="compositionally biased region" description="Basic and acidic residues" evidence="1">
    <location>
        <begin position="424"/>
        <end position="437"/>
    </location>
</feature>
<organism evidence="2 3">
    <name type="scientific">Erinaceus europaeus</name>
    <name type="common">Western European hedgehog</name>
    <dbReference type="NCBI Taxonomy" id="9365"/>
    <lineage>
        <taxon>Eukaryota</taxon>
        <taxon>Metazoa</taxon>
        <taxon>Chordata</taxon>
        <taxon>Craniata</taxon>
        <taxon>Vertebrata</taxon>
        <taxon>Euteleostomi</taxon>
        <taxon>Mammalia</taxon>
        <taxon>Eutheria</taxon>
        <taxon>Laurasiatheria</taxon>
        <taxon>Eulipotyphla</taxon>
        <taxon>Erinaceidae</taxon>
        <taxon>Erinaceinae</taxon>
        <taxon>Erinaceus</taxon>
    </lineage>
</organism>
<gene>
    <name evidence="3" type="primary">REDIC1</name>
</gene>
<keyword evidence="2" id="KW-1185">Reference proteome</keyword>
<dbReference type="RefSeq" id="XP_060050653.1">
    <property type="nucleotide sequence ID" value="XM_060194670.1"/>
</dbReference>
<feature type="compositionally biased region" description="Polar residues" evidence="1">
    <location>
        <begin position="517"/>
        <end position="530"/>
    </location>
</feature>
<evidence type="ECO:0000313" key="3">
    <source>
        <dbReference type="RefSeq" id="XP_060050653.1"/>
    </source>
</evidence>
<protein>
    <submittedName>
        <fullName evidence="3">Uncharacterized protein C12orf40 homolog isoform X1</fullName>
    </submittedName>
</protein>
<feature type="compositionally biased region" description="Low complexity" evidence="1">
    <location>
        <begin position="478"/>
        <end position="500"/>
    </location>
</feature>
<evidence type="ECO:0000256" key="1">
    <source>
        <dbReference type="SAM" id="MobiDB-lite"/>
    </source>
</evidence>
<feature type="region of interest" description="Disordered" evidence="1">
    <location>
        <begin position="478"/>
        <end position="603"/>
    </location>
</feature>
<feature type="compositionally biased region" description="Polar residues" evidence="1">
    <location>
        <begin position="571"/>
        <end position="587"/>
    </location>
</feature>
<dbReference type="PANTHER" id="PTHR35158">
    <property type="entry name" value="CDNA SEQUENCE CN725425"/>
    <property type="match status" value="1"/>
</dbReference>
<feature type="region of interest" description="Disordered" evidence="1">
    <location>
        <begin position="648"/>
        <end position="671"/>
    </location>
</feature>
<evidence type="ECO:0000313" key="2">
    <source>
        <dbReference type="Proteomes" id="UP001652624"/>
    </source>
</evidence>
<accession>A0ABM3XPB2</accession>
<dbReference type="InterPro" id="IPR027883">
    <property type="entry name" value="Redic1-like"/>
</dbReference>
<proteinExistence type="predicted"/>
<reference evidence="3" key="1">
    <citation type="submission" date="2025-08" db="UniProtKB">
        <authorList>
            <consortium name="RefSeq"/>
        </authorList>
    </citation>
    <scope>IDENTIFICATION</scope>
</reference>
<feature type="region of interest" description="Disordered" evidence="1">
    <location>
        <begin position="399"/>
        <end position="437"/>
    </location>
</feature>
<sequence>MGRRWGRALGGTREGRGEGTGPRRAVGRGRAAAWCCRLQRGAGAKAGAGAGLAVLRCLHPLTPCFQPPWASRRRAPTEDWTRVLIKQERRKQKEYFEKKKLRSKMKLLGVSSPVVNATASLDLLNLYMVNQISCKKKIPETMRKPVHVNMNRDIKMPVRKQHLELPVSPPCTPSNICIDDIENNICSQRLGSKKEHRPVQSFNVNYPHSSAPKLNENQDALRPPYPASAQFGTFFKRLNSPGSRRFHPGRSAGVMGEDRGSLGEKGQSVFPAGNQPASCIWGENRNTVSDFLEDVNQPTPSFLSENCDSLTPSNLIDLLNIDQQRMEKAFSRSGHGGLGGPCLVTAGSILTGPVSASCTSACSKTCATWCLPSKNYQTEFISNDGSHFSVPFEEGFRPVSSEIKGKPKNDSQENATQKGVQKCTVDHSRSVAADEPHPTLPWHFALREVVMGGAGACVAEDGPASQKIFQDNYLASSQNSQSTSYSPRPTESCFSSSSDVPSEDEDLMLQQVEGPSGRSTSATAMATPGSTGIEDVTRCLPAGAAESSHGAGGESADPRLSVETVSGDPEWSQSRPVHVSQNRSNSGPVPATRSEAGVQTESQPVWGKRDAMVQCVLPCLCPCAGGRSHTGANSPGWPGTLTNGCALGPQAQTVCPPGGQGPVSPAEDGKE</sequence>
<dbReference type="PANTHER" id="PTHR35158:SF1">
    <property type="entry name" value="CDNA SEQUENCE CN725425"/>
    <property type="match status" value="1"/>
</dbReference>
<feature type="region of interest" description="Disordered" evidence="1">
    <location>
        <begin position="239"/>
        <end position="266"/>
    </location>
</feature>
<name>A0ABM3XPB2_ERIEU</name>
<dbReference type="Pfam" id="PF15089">
    <property type="entry name" value="Redic1-like"/>
    <property type="match status" value="1"/>
</dbReference>
<dbReference type="GeneID" id="103121249"/>
<dbReference type="Proteomes" id="UP001652624">
    <property type="component" value="Chromosome 7"/>
</dbReference>
<feature type="region of interest" description="Disordered" evidence="1">
    <location>
        <begin position="1"/>
        <end position="25"/>
    </location>
</feature>